<evidence type="ECO:0000259" key="12">
    <source>
        <dbReference type="Pfam" id="PF00150"/>
    </source>
</evidence>
<proteinExistence type="inferred from homology"/>
<feature type="compositionally biased region" description="Low complexity" evidence="11">
    <location>
        <begin position="146"/>
        <end position="178"/>
    </location>
</feature>
<accession>A0A4V4IUW8</accession>
<keyword evidence="5 10" id="KW-0378">Hydrolase</keyword>
<dbReference type="Proteomes" id="UP000304928">
    <property type="component" value="Unassembled WGS sequence"/>
</dbReference>
<evidence type="ECO:0000256" key="2">
    <source>
        <dbReference type="ARBA" id="ARBA00005641"/>
    </source>
</evidence>
<comment type="caution">
    <text evidence="13">The sequence shown here is derived from an EMBL/GenBank/DDBJ whole genome shotgun (WGS) entry which is preliminary data.</text>
</comment>
<keyword evidence="4" id="KW-0732">Signal</keyword>
<comment type="similarity">
    <text evidence="2 10">Belongs to the glycosyl hydrolase 5 (cellulase A) family.</text>
</comment>
<dbReference type="Pfam" id="PF00150">
    <property type="entry name" value="Cellulase"/>
    <property type="match status" value="1"/>
</dbReference>
<dbReference type="InterPro" id="IPR017853">
    <property type="entry name" value="GH"/>
</dbReference>
<evidence type="ECO:0000256" key="10">
    <source>
        <dbReference type="RuleBase" id="RU361153"/>
    </source>
</evidence>
<keyword evidence="7" id="KW-0961">Cell wall biogenesis/degradation</keyword>
<dbReference type="PANTHER" id="PTHR31297:SF1">
    <property type="entry name" value="GLUCAN 1,3-BETA-GLUCOSIDASE I_II-RELATED"/>
    <property type="match status" value="1"/>
</dbReference>
<dbReference type="Gene3D" id="3.20.20.80">
    <property type="entry name" value="Glycosidases"/>
    <property type="match status" value="1"/>
</dbReference>
<comment type="subcellular location">
    <subcellularLocation>
        <location evidence="1">Secreted</location>
    </subcellularLocation>
</comment>
<evidence type="ECO:0000256" key="1">
    <source>
        <dbReference type="ARBA" id="ARBA00004613"/>
    </source>
</evidence>
<dbReference type="InterPro" id="IPR001547">
    <property type="entry name" value="Glyco_hydro_5"/>
</dbReference>
<feature type="region of interest" description="Disordered" evidence="11">
    <location>
        <begin position="120"/>
        <end position="178"/>
    </location>
</feature>
<dbReference type="GO" id="GO:0004338">
    <property type="term" value="F:glucan exo-1,3-beta-glucosidase activity"/>
    <property type="evidence" value="ECO:0007669"/>
    <property type="project" value="UniProtKB-EC"/>
</dbReference>
<evidence type="ECO:0000313" key="14">
    <source>
        <dbReference type="Proteomes" id="UP000304928"/>
    </source>
</evidence>
<gene>
    <name evidence="13" type="ORF">D6D15_06909</name>
</gene>
<dbReference type="GO" id="GO:0009251">
    <property type="term" value="P:glucan catabolic process"/>
    <property type="evidence" value="ECO:0007669"/>
    <property type="project" value="TreeGrafter"/>
</dbReference>
<evidence type="ECO:0000256" key="8">
    <source>
        <dbReference type="ARBA" id="ARBA00036824"/>
    </source>
</evidence>
<protein>
    <recommendedName>
        <fullName evidence="9">glucan 1,3-beta-glucosidase</fullName>
        <ecNumber evidence="9">3.2.1.58</ecNumber>
    </recommendedName>
</protein>
<sequence>MASWNRTSSKGFEGSGALGLWGSGNSDRHISIEDLPHLLSQLLNMLLPTTATLATALAVASASPVAPVEKRGSLISNLVNIVEELIAIPIVIDQYVSKNTVLSVQGVTVQVTNAPTHLHTTVHKTTTKSSTSTKASSQTVAGNGKSTKTISTTLTTSSTASPTSASASSASSGSASSGSLSSVDTSAAGMGLNTALFTATSTYPQSSTVITTAITSSSTGASTTKAVAVTATSTVPAAVTSQAVGEYTDWTTFISNGVNLGNWLEIERSNDQYFWDSYVNGTEVTDEWHFCETLGDQCGPVLEEHYSTYITTETIDKLAKVGVNFLRIPTTYAAWVVVPGSQLYHGSQQTRLRTICEYAIATHGMRVVVGLHSLPGGVNGLDIGEAAGHDGWFYNQTNLDYSYQAISAVVEFIEASANPWAYTVGVINEASDNPMGFATAAGMTQNGTNYIVDYTKTVMDMISNSTTPKVPTMLQDCFLGEEHWSPYFDVTDNLVIDTHIYYFAAAGVYSGYAVGAICGQASAAPGDAKFPVFIGEWSLQTLYNNTYDNREELFNTQRYAWSHYVQGGAFWGAVFNGTDPVDGEGTQRDYWDYTGLIDANVIHTMTNQTYC</sequence>
<dbReference type="GO" id="GO:0009986">
    <property type="term" value="C:cell surface"/>
    <property type="evidence" value="ECO:0007669"/>
    <property type="project" value="TreeGrafter"/>
</dbReference>
<dbReference type="GO" id="GO:0071555">
    <property type="term" value="P:cell wall organization"/>
    <property type="evidence" value="ECO:0007669"/>
    <property type="project" value="UniProtKB-KW"/>
</dbReference>
<organism evidence="13 14">
    <name type="scientific">Aureobasidium pullulans</name>
    <name type="common">Black yeast</name>
    <name type="synonym">Pullularia pullulans</name>
    <dbReference type="NCBI Taxonomy" id="5580"/>
    <lineage>
        <taxon>Eukaryota</taxon>
        <taxon>Fungi</taxon>
        <taxon>Dikarya</taxon>
        <taxon>Ascomycota</taxon>
        <taxon>Pezizomycotina</taxon>
        <taxon>Dothideomycetes</taxon>
        <taxon>Dothideomycetidae</taxon>
        <taxon>Dothideales</taxon>
        <taxon>Saccotheciaceae</taxon>
        <taxon>Aureobasidium</taxon>
    </lineage>
</organism>
<feature type="compositionally biased region" description="Low complexity" evidence="11">
    <location>
        <begin position="127"/>
        <end position="139"/>
    </location>
</feature>
<dbReference type="EC" id="3.2.1.58" evidence="9"/>
<evidence type="ECO:0000313" key="13">
    <source>
        <dbReference type="EMBL" id="THW87097.1"/>
    </source>
</evidence>
<dbReference type="AlphaFoldDB" id="A0A4V4IUW8"/>
<keyword evidence="6 10" id="KW-0326">Glycosidase</keyword>
<dbReference type="InterPro" id="IPR050386">
    <property type="entry name" value="Glycosyl_hydrolase_5"/>
</dbReference>
<evidence type="ECO:0000256" key="11">
    <source>
        <dbReference type="SAM" id="MobiDB-lite"/>
    </source>
</evidence>
<name>A0A4V4IUW8_AURPU</name>
<keyword evidence="3" id="KW-0964">Secreted</keyword>
<dbReference type="GO" id="GO:0005576">
    <property type="term" value="C:extracellular region"/>
    <property type="evidence" value="ECO:0007669"/>
    <property type="project" value="UniProtKB-SubCell"/>
</dbReference>
<dbReference type="EMBL" id="QZAR01000133">
    <property type="protein sequence ID" value="THW87097.1"/>
    <property type="molecule type" value="Genomic_DNA"/>
</dbReference>
<evidence type="ECO:0000256" key="4">
    <source>
        <dbReference type="ARBA" id="ARBA00022729"/>
    </source>
</evidence>
<evidence type="ECO:0000256" key="9">
    <source>
        <dbReference type="ARBA" id="ARBA00038929"/>
    </source>
</evidence>
<feature type="domain" description="Glycoside hydrolase family 5" evidence="12">
    <location>
        <begin position="306"/>
        <end position="544"/>
    </location>
</feature>
<reference evidence="13 14" key="1">
    <citation type="submission" date="2018-10" db="EMBL/GenBank/DDBJ databases">
        <title>Fifty Aureobasidium pullulans genomes reveal a recombining polyextremotolerant generalist.</title>
        <authorList>
            <person name="Gostincar C."/>
            <person name="Turk M."/>
            <person name="Zajc J."/>
            <person name="Gunde-Cimerman N."/>
        </authorList>
    </citation>
    <scope>NUCLEOTIDE SEQUENCE [LARGE SCALE GENOMIC DNA]</scope>
    <source>
        <strain evidence="13 14">EXF-10507</strain>
    </source>
</reference>
<evidence type="ECO:0000256" key="7">
    <source>
        <dbReference type="ARBA" id="ARBA00023316"/>
    </source>
</evidence>
<dbReference type="PANTHER" id="PTHR31297">
    <property type="entry name" value="GLUCAN ENDO-1,6-BETA-GLUCOSIDASE B"/>
    <property type="match status" value="1"/>
</dbReference>
<dbReference type="SUPFAM" id="SSF51445">
    <property type="entry name" value="(Trans)glycosidases"/>
    <property type="match status" value="1"/>
</dbReference>
<comment type="catalytic activity">
    <reaction evidence="8">
        <text>Successive hydrolysis of beta-D-glucose units from the non-reducing ends of (1-&gt;3)-beta-D-glucans, releasing alpha-glucose.</text>
        <dbReference type="EC" id="3.2.1.58"/>
    </reaction>
</comment>
<evidence type="ECO:0000256" key="5">
    <source>
        <dbReference type="ARBA" id="ARBA00022801"/>
    </source>
</evidence>
<evidence type="ECO:0000256" key="3">
    <source>
        <dbReference type="ARBA" id="ARBA00022525"/>
    </source>
</evidence>
<evidence type="ECO:0000256" key="6">
    <source>
        <dbReference type="ARBA" id="ARBA00023295"/>
    </source>
</evidence>